<protein>
    <recommendedName>
        <fullName evidence="4">Tetratricopeptide repeat protein</fullName>
    </recommendedName>
</protein>
<reference evidence="2 3" key="1">
    <citation type="submission" date="2019-01" db="EMBL/GenBank/DDBJ databases">
        <authorList>
            <person name="Ferrante I. M."/>
        </authorList>
    </citation>
    <scope>NUCLEOTIDE SEQUENCE [LARGE SCALE GENOMIC DNA]</scope>
    <source>
        <strain evidence="2 3">B856</strain>
    </source>
</reference>
<feature type="signal peptide" evidence="1">
    <location>
        <begin position="1"/>
        <end position="22"/>
    </location>
</feature>
<gene>
    <name evidence="2" type="ORF">PSNMU_V1.4_AUG-EV-PASAV3_0037400</name>
</gene>
<evidence type="ECO:0000313" key="2">
    <source>
        <dbReference type="EMBL" id="VEU36964.1"/>
    </source>
</evidence>
<dbReference type="EMBL" id="CAACVS010000111">
    <property type="protein sequence ID" value="VEU36964.1"/>
    <property type="molecule type" value="Genomic_DNA"/>
</dbReference>
<evidence type="ECO:0000313" key="3">
    <source>
        <dbReference type="Proteomes" id="UP000291116"/>
    </source>
</evidence>
<dbReference type="SUPFAM" id="SSF48452">
    <property type="entry name" value="TPR-like"/>
    <property type="match status" value="1"/>
</dbReference>
<keyword evidence="1" id="KW-0732">Signal</keyword>
<evidence type="ECO:0000256" key="1">
    <source>
        <dbReference type="SAM" id="SignalP"/>
    </source>
</evidence>
<dbReference type="AlphaFoldDB" id="A0A448Z4M5"/>
<accession>A0A448Z4M5</accession>
<name>A0A448Z4M5_9STRA</name>
<feature type="chain" id="PRO_5019223289" description="Tetratricopeptide repeat protein" evidence="1">
    <location>
        <begin position="23"/>
        <end position="432"/>
    </location>
</feature>
<keyword evidence="3" id="KW-1185">Reference proteome</keyword>
<sequence length="432" mass="47122">MTKRSSIVACLLFLLGTSTAAAWTPPVVVPSVTHHTGKAAAQHQSQFQHPHDALSEHVQEWVSSRGQTVNEWFGVPPANAAEASGPPTKNEILTLQKAFAAFYGTQRDPEAALPLLDESVKAFERQPADERAGLYRVRGDCKMALKDPVAAVEDYSMAIDLLKLPEAKEKADPAELPASTLGRARAIRSLGARATPEQAKSAVGDYKEALILNSRDDWDTEAEQIEDGAKTNPYAAWEYGMALRRNGQYEEAKAMHTFTSDLFDSIGDRPRSVISLLDAGVDAASAEAAGSASKGGEDAKSLLKRAISYTTTTESRDVSLLQRVVAKEGEGRIVLAAIEWADKDKSLRADAEKELSTACERLDQLEQDALSRGRKAPSSTSTALAVRFNIDDYPGALETSCSRITKNRDFQRDRLELPDLLQEKIQKLNQLK</sequence>
<proteinExistence type="predicted"/>
<dbReference type="OrthoDB" id="44193at2759"/>
<dbReference type="Proteomes" id="UP000291116">
    <property type="component" value="Unassembled WGS sequence"/>
</dbReference>
<dbReference type="InterPro" id="IPR011990">
    <property type="entry name" value="TPR-like_helical_dom_sf"/>
</dbReference>
<dbReference type="Gene3D" id="1.25.40.10">
    <property type="entry name" value="Tetratricopeptide repeat domain"/>
    <property type="match status" value="1"/>
</dbReference>
<organism evidence="2 3">
    <name type="scientific">Pseudo-nitzschia multistriata</name>
    <dbReference type="NCBI Taxonomy" id="183589"/>
    <lineage>
        <taxon>Eukaryota</taxon>
        <taxon>Sar</taxon>
        <taxon>Stramenopiles</taxon>
        <taxon>Ochrophyta</taxon>
        <taxon>Bacillariophyta</taxon>
        <taxon>Bacillariophyceae</taxon>
        <taxon>Bacillariophycidae</taxon>
        <taxon>Bacillariales</taxon>
        <taxon>Bacillariaceae</taxon>
        <taxon>Pseudo-nitzschia</taxon>
    </lineage>
</organism>
<evidence type="ECO:0008006" key="4">
    <source>
        <dbReference type="Google" id="ProtNLM"/>
    </source>
</evidence>